<protein>
    <recommendedName>
        <fullName evidence="3">Restriction endonuclease</fullName>
    </recommendedName>
</protein>
<dbReference type="PANTHER" id="PTHR38733">
    <property type="entry name" value="PROTEIN MCRC"/>
    <property type="match status" value="1"/>
</dbReference>
<organism evidence="1 2">
    <name type="scientific">Xanthocytophaga flava</name>
    <dbReference type="NCBI Taxonomy" id="3048013"/>
    <lineage>
        <taxon>Bacteria</taxon>
        <taxon>Pseudomonadati</taxon>
        <taxon>Bacteroidota</taxon>
        <taxon>Cytophagia</taxon>
        <taxon>Cytophagales</taxon>
        <taxon>Rhodocytophagaceae</taxon>
        <taxon>Xanthocytophaga</taxon>
    </lineage>
</organism>
<reference evidence="1" key="1">
    <citation type="submission" date="2023-05" db="EMBL/GenBank/DDBJ databases">
        <authorList>
            <person name="Zhang X."/>
        </authorList>
    </citation>
    <scope>NUCLEOTIDE SEQUENCE</scope>
    <source>
        <strain evidence="1">YF14B1</strain>
    </source>
</reference>
<evidence type="ECO:0000313" key="1">
    <source>
        <dbReference type="EMBL" id="MDJ1485680.1"/>
    </source>
</evidence>
<dbReference type="PANTHER" id="PTHR38733:SF1">
    <property type="entry name" value="TYPE IV METHYL-DIRECTED RESTRICTION ENZYME ECOKMCRBC"/>
    <property type="match status" value="1"/>
</dbReference>
<comment type="caution">
    <text evidence="1">The sequence shown here is derived from an EMBL/GenBank/DDBJ whole genome shotgun (WGS) entry which is preliminary data.</text>
</comment>
<dbReference type="RefSeq" id="WP_313988561.1">
    <property type="nucleotide sequence ID" value="NZ_JASJOS010000022.1"/>
</dbReference>
<dbReference type="EMBL" id="JASJOS010000022">
    <property type="protein sequence ID" value="MDJ1485680.1"/>
    <property type="molecule type" value="Genomic_DNA"/>
</dbReference>
<dbReference type="Proteomes" id="UP001241110">
    <property type="component" value="Unassembled WGS sequence"/>
</dbReference>
<dbReference type="Pfam" id="PF10117">
    <property type="entry name" value="McrBC"/>
    <property type="match status" value="1"/>
</dbReference>
<sequence>MTSKKKSNILYLYEYGDKVILPDAIKPEALKYYLQKVWQNRYWIYKYTEEELEENFDGQPFLQFDGQSIRACNYAGVISFQSLTIVLIPKLFKETAFSTQTLAHLPFYLSYCRHIHFPFQWIESDNATLDILTQWIHFFANFTRNLLKEQPYLTYQAYTGQTDFLRGKLAVQHYINEQIAKGLWQQMQTEQQPFVINNLFNQIVKYTVSLLFPYAKGETYRALQDILHILEDVELRGCTTYDCDSVHLNRLYPEHQKVIDMCRFFLIGDIGTYRQHQPVNIAFLVPMERVFEDFVAGFVQTHFPQWQVIVQKHFTWATSSKQRNLLVKPDIWLPLQQTVWDTKYKIQPAQGDLYQMHAYATALGVKKLHLLYASTKEVSLENIDLQIGSDTITIYIHYLPIVLLTVNDTFSDLTLRLKETLQKIADK</sequence>
<name>A0AAE3QYU7_9BACT</name>
<dbReference type="AlphaFoldDB" id="A0AAE3QYU7"/>
<proteinExistence type="predicted"/>
<gene>
    <name evidence="1" type="ORF">QNI16_34645</name>
</gene>
<accession>A0AAE3QYU7</accession>
<evidence type="ECO:0008006" key="3">
    <source>
        <dbReference type="Google" id="ProtNLM"/>
    </source>
</evidence>
<dbReference type="InterPro" id="IPR019292">
    <property type="entry name" value="McrC"/>
</dbReference>
<evidence type="ECO:0000313" key="2">
    <source>
        <dbReference type="Proteomes" id="UP001241110"/>
    </source>
</evidence>